<dbReference type="EMBL" id="CP049057">
    <property type="protein sequence ID" value="QIE59285.1"/>
    <property type="molecule type" value="Genomic_DNA"/>
</dbReference>
<dbReference type="InterPro" id="IPR014729">
    <property type="entry name" value="Rossmann-like_a/b/a_fold"/>
</dbReference>
<evidence type="ECO:0000313" key="2">
    <source>
        <dbReference type="EMBL" id="QIE59285.1"/>
    </source>
</evidence>
<dbReference type="Pfam" id="PF00582">
    <property type="entry name" value="Usp"/>
    <property type="match status" value="1"/>
</dbReference>
<gene>
    <name evidence="2" type="ORF">G5B37_06825</name>
</gene>
<reference evidence="2 3" key="1">
    <citation type="submission" date="2020-02" db="EMBL/GenBank/DDBJ databases">
        <title>Complete genome sequence of Flavobacteriaceae bacterium.</title>
        <authorList>
            <person name="Kim S.-J."/>
            <person name="Kim Y.-S."/>
            <person name="Kim K.-H."/>
        </authorList>
    </citation>
    <scope>NUCLEOTIDE SEQUENCE [LARGE SCALE GENOMIC DNA]</scope>
    <source>
        <strain evidence="2 3">RR4-40</strain>
    </source>
</reference>
<organism evidence="2 3">
    <name type="scientific">Rasiella rasia</name>
    <dbReference type="NCBI Taxonomy" id="2744027"/>
    <lineage>
        <taxon>Bacteria</taxon>
        <taxon>Pseudomonadati</taxon>
        <taxon>Bacteroidota</taxon>
        <taxon>Flavobacteriia</taxon>
        <taxon>Flavobacteriales</taxon>
        <taxon>Flavobacteriaceae</taxon>
        <taxon>Rasiella</taxon>
    </lineage>
</organism>
<feature type="domain" description="UspA" evidence="1">
    <location>
        <begin position="1"/>
        <end position="147"/>
    </location>
</feature>
<dbReference type="AlphaFoldDB" id="A0A6G6GL28"/>
<proteinExistence type="predicted"/>
<dbReference type="SUPFAM" id="SSF52402">
    <property type="entry name" value="Adenine nucleotide alpha hydrolases-like"/>
    <property type="match status" value="1"/>
</dbReference>
<dbReference type="Gene3D" id="3.40.50.620">
    <property type="entry name" value="HUPs"/>
    <property type="match status" value="1"/>
</dbReference>
<sequence length="280" mass="32529">MKKILIPIDFKFNSHDAIDYSIQFFKREQCEFFFLHTYTYDLSGLNTIDLLQADDDWFDKPKCESENNLGKIIQKYAFNKRDAKHRFSAISEYSNLIQGMKKAIKEINIDLVVLPGKDKTGDGTIRYSRNTKRIIEHIRECPVMIIPASSKMHKKPKFALVSSFDLDLPISELENWCELVQIAKGSIKIVTLSAKEKLSELQKANQSKVRYQLEMLTKEKIQMEYIKNAPALKDFARDHVDYIMCLIDRKPDFWRKLGITHSRITDLGPIPSTPVIALHR</sequence>
<keyword evidence="3" id="KW-1185">Reference proteome</keyword>
<dbReference type="KEGG" id="mgel:G5B37_06825"/>
<evidence type="ECO:0000313" key="3">
    <source>
        <dbReference type="Proteomes" id="UP000505306"/>
    </source>
</evidence>
<dbReference type="Proteomes" id="UP000505306">
    <property type="component" value="Chromosome"/>
</dbReference>
<dbReference type="CDD" id="cd00293">
    <property type="entry name" value="USP-like"/>
    <property type="match status" value="1"/>
</dbReference>
<name>A0A6G6GL28_9FLAO</name>
<dbReference type="InterPro" id="IPR006016">
    <property type="entry name" value="UspA"/>
</dbReference>
<evidence type="ECO:0000259" key="1">
    <source>
        <dbReference type="Pfam" id="PF00582"/>
    </source>
</evidence>
<accession>A0A6G6GL28</accession>
<dbReference type="RefSeq" id="WP_164679310.1">
    <property type="nucleotide sequence ID" value="NZ_CP049057.1"/>
</dbReference>
<protein>
    <submittedName>
        <fullName evidence="2">Universal stress protein</fullName>
    </submittedName>
</protein>